<accession>A0A9N8HQQ5</accession>
<evidence type="ECO:0000256" key="1">
    <source>
        <dbReference type="SAM" id="MobiDB-lite"/>
    </source>
</evidence>
<gene>
    <name evidence="2" type="ORF">SEMRO_1472_G275470.1</name>
</gene>
<feature type="non-terminal residue" evidence="2">
    <location>
        <position position="1"/>
    </location>
</feature>
<keyword evidence="3" id="KW-1185">Reference proteome</keyword>
<sequence length="151" mass="16420">TTSNNDTDIPPLVISNADARLDALDDFNLQALRDASGNNDGTRVAFQQPSAPSNIPLSEVYKDTQNVALLQFFQSAWQNWSDLGDAGRDPMASLMAKTADSRSIDNDNDTTDTTTSNIPALIPGNTPLPHDNNQRPTTQSQCHGTNWVLLH</sequence>
<dbReference type="Proteomes" id="UP001153069">
    <property type="component" value="Unassembled WGS sequence"/>
</dbReference>
<name>A0A9N8HQQ5_9STRA</name>
<reference evidence="2" key="1">
    <citation type="submission" date="2020-06" db="EMBL/GenBank/DDBJ databases">
        <authorList>
            <consortium name="Plant Systems Biology data submission"/>
        </authorList>
    </citation>
    <scope>NUCLEOTIDE SEQUENCE</scope>
    <source>
        <strain evidence="2">D6</strain>
    </source>
</reference>
<dbReference type="AlphaFoldDB" id="A0A9N8HQQ5"/>
<protein>
    <submittedName>
        <fullName evidence="2">Uncharacterized protein</fullName>
    </submittedName>
</protein>
<proteinExistence type="predicted"/>
<evidence type="ECO:0000313" key="3">
    <source>
        <dbReference type="Proteomes" id="UP001153069"/>
    </source>
</evidence>
<dbReference type="EMBL" id="CAICTM010001470">
    <property type="protein sequence ID" value="CAB9523913.1"/>
    <property type="molecule type" value="Genomic_DNA"/>
</dbReference>
<feature type="compositionally biased region" description="Polar residues" evidence="1">
    <location>
        <begin position="134"/>
        <end position="143"/>
    </location>
</feature>
<feature type="region of interest" description="Disordered" evidence="1">
    <location>
        <begin position="98"/>
        <end position="143"/>
    </location>
</feature>
<organism evidence="2 3">
    <name type="scientific">Seminavis robusta</name>
    <dbReference type="NCBI Taxonomy" id="568900"/>
    <lineage>
        <taxon>Eukaryota</taxon>
        <taxon>Sar</taxon>
        <taxon>Stramenopiles</taxon>
        <taxon>Ochrophyta</taxon>
        <taxon>Bacillariophyta</taxon>
        <taxon>Bacillariophyceae</taxon>
        <taxon>Bacillariophycidae</taxon>
        <taxon>Naviculales</taxon>
        <taxon>Naviculaceae</taxon>
        <taxon>Seminavis</taxon>
    </lineage>
</organism>
<evidence type="ECO:0000313" key="2">
    <source>
        <dbReference type="EMBL" id="CAB9523913.1"/>
    </source>
</evidence>
<comment type="caution">
    <text evidence="2">The sequence shown here is derived from an EMBL/GenBank/DDBJ whole genome shotgun (WGS) entry which is preliminary data.</text>
</comment>